<evidence type="ECO:0000313" key="2">
    <source>
        <dbReference type="Proteomes" id="UP001202867"/>
    </source>
</evidence>
<proteinExistence type="predicted"/>
<evidence type="ECO:0008006" key="3">
    <source>
        <dbReference type="Google" id="ProtNLM"/>
    </source>
</evidence>
<protein>
    <recommendedName>
        <fullName evidence="3">Restriction endonuclease</fullName>
    </recommendedName>
</protein>
<evidence type="ECO:0000313" key="1">
    <source>
        <dbReference type="EMBL" id="MCK0206547.1"/>
    </source>
</evidence>
<accession>A0ABT0DGY3</accession>
<name>A0ABT0DGY3_9HYPH</name>
<keyword evidence="2" id="KW-1185">Reference proteome</keyword>
<reference evidence="2" key="1">
    <citation type="submission" date="2023-07" db="EMBL/GenBank/DDBJ databases">
        <title>Ancylobacter moscoviensis sp. nov., facultatively methylotrophic bacteria from activated sludge and the reclassification of Starkeya novella (Starkey 1934) Kelly et al. 2000 as Ancylobacter novellus comb. nov., Starkeya koreensis Im et al. 2006 as Ancylobacter koreensis comb.nov., Angulomicrobium tetraedrale Vasil'eva et al. 1986 as Ancylobacter tetraedralis comb. nov., Angulomicrobium amanitiforme Fritz et al. 2004 as Ancylobacter amanitiformis comb. nov. and Methylorhabdus multivorans Doronina et al. 1996 as Ancylobacter multivorans comb. nov. and emended description of the genus Ancylobacter.</title>
        <authorList>
            <person name="Doronina N."/>
            <person name="Chemodurova A."/>
            <person name="Grouzdev D."/>
            <person name="Koziaeva V."/>
            <person name="Shi W."/>
            <person name="Wu L."/>
            <person name="Kaparullina E."/>
        </authorList>
    </citation>
    <scope>NUCLEOTIDE SEQUENCE [LARGE SCALE GENOMIC DNA]</scope>
    <source>
        <strain evidence="2">Jip08</strain>
    </source>
</reference>
<sequence>MAPRMGQRGRQMPRFSEYFGLGKTQHELDFVDVSNTYDLPVYVDPYAIEIQDDTWAKEAAEQISLFFSEVLAALRDADDHRAEGLMSHLREPKETFLGVSSEAPKGRGVGRHQASQLISAIKKSRAFQTGLLNDFSEMSLYVEGIDRDKMSDLTTNIIRGLLVDYTQEQCELHEIETLEYNGPSLWDGDRGNWVGRSVRLPYIDADPILLVPKYIVRRKLSLDSQEFYNKQITDFLVAENLRVNSSLVQTIKGRRKVRKGDVRDKNPKSKPFIADMVRDHPELLDLYKEIAAKQSAMLNFGDENPTITAVCQALADRLPNIPTGAKHANEYHSLITGALTALFYPSLILPQKEWEINQGRKRVDIVYTNAAETGFFSQRRGDPRVNANIVIVECKNYSDDIANNELDQLLGRFDNDRGRLGILTCREVDNPQRLLDRCKDAAVRNTGYVIVLKDVELQAMLQAKARLNDHVVEATLHAKFRELLA</sequence>
<comment type="caution">
    <text evidence="1">The sequence shown here is derived from an EMBL/GenBank/DDBJ whole genome shotgun (WGS) entry which is preliminary data.</text>
</comment>
<organism evidence="1 2">
    <name type="scientific">Ancylobacter koreensis</name>
    <dbReference type="NCBI Taxonomy" id="266121"/>
    <lineage>
        <taxon>Bacteria</taxon>
        <taxon>Pseudomonadati</taxon>
        <taxon>Pseudomonadota</taxon>
        <taxon>Alphaproteobacteria</taxon>
        <taxon>Hyphomicrobiales</taxon>
        <taxon>Xanthobacteraceae</taxon>
        <taxon>Ancylobacter</taxon>
    </lineage>
</organism>
<dbReference type="EMBL" id="JALKCG010000001">
    <property type="protein sequence ID" value="MCK0206547.1"/>
    <property type="molecule type" value="Genomic_DNA"/>
</dbReference>
<dbReference type="Proteomes" id="UP001202867">
    <property type="component" value="Unassembled WGS sequence"/>
</dbReference>
<gene>
    <name evidence="1" type="ORF">MWN33_00690</name>
</gene>
<dbReference type="RefSeq" id="WP_247198160.1">
    <property type="nucleotide sequence ID" value="NZ_JALKCG010000001.1"/>
</dbReference>